<protein>
    <recommendedName>
        <fullName evidence="4">CVNH domain-containing protein</fullName>
    </recommendedName>
</protein>
<dbReference type="EMBL" id="FNNH01000032">
    <property type="protein sequence ID" value="SDW85347.1"/>
    <property type="molecule type" value="Genomic_DNA"/>
</dbReference>
<name>A0A1H2WXT2_9PROT</name>
<gene>
    <name evidence="2" type="ORF">SAMN05421882_103236</name>
</gene>
<organism evidence="2 3">
    <name type="scientific">Nitrosomonas communis</name>
    <dbReference type="NCBI Taxonomy" id="44574"/>
    <lineage>
        <taxon>Bacteria</taxon>
        <taxon>Pseudomonadati</taxon>
        <taxon>Pseudomonadota</taxon>
        <taxon>Betaproteobacteria</taxon>
        <taxon>Nitrosomonadales</taxon>
        <taxon>Nitrosomonadaceae</taxon>
        <taxon>Nitrosomonas</taxon>
    </lineage>
</organism>
<keyword evidence="1" id="KW-0732">Signal</keyword>
<feature type="chain" id="PRO_5010321689" description="CVNH domain-containing protein" evidence="1">
    <location>
        <begin position="24"/>
        <end position="210"/>
    </location>
</feature>
<evidence type="ECO:0008006" key="4">
    <source>
        <dbReference type="Google" id="ProtNLM"/>
    </source>
</evidence>
<dbReference type="AlphaFoldDB" id="A0A1H2WXT2"/>
<proteinExistence type="predicted"/>
<evidence type="ECO:0000313" key="3">
    <source>
        <dbReference type="Proteomes" id="UP000183454"/>
    </source>
</evidence>
<sequence>MNLLAKSIIFGLLLSVSVTHSHAADYRICNMSANVTLSGYPDWWYFDNSSSYNFSLAPGGSTDLEKGSCIKGLYSSYGASPGCSYENQENCTWNRSSTCESSTFVYGTSTDGTVEGWQSVDGVMDCLDAANQIMQCQQAGYDSVGPCRCTRIGSHCSSIFSEVACMFACMLSNAGQTGGGEPVGGEGGEDTVKDEKLRAYIRQQNVPSLK</sequence>
<reference evidence="2 3" key="1">
    <citation type="submission" date="2016-10" db="EMBL/GenBank/DDBJ databases">
        <authorList>
            <person name="de Groot N.N."/>
        </authorList>
    </citation>
    <scope>NUCLEOTIDE SEQUENCE [LARGE SCALE GENOMIC DNA]</scope>
    <source>
        <strain evidence="2 3">Nm110</strain>
    </source>
</reference>
<evidence type="ECO:0000313" key="2">
    <source>
        <dbReference type="EMBL" id="SDW85347.1"/>
    </source>
</evidence>
<dbReference type="Proteomes" id="UP000183454">
    <property type="component" value="Unassembled WGS sequence"/>
</dbReference>
<feature type="signal peptide" evidence="1">
    <location>
        <begin position="1"/>
        <end position="23"/>
    </location>
</feature>
<evidence type="ECO:0000256" key="1">
    <source>
        <dbReference type="SAM" id="SignalP"/>
    </source>
</evidence>
<accession>A0A1H2WXT2</accession>